<organism evidence="6 7">
    <name type="scientific">Gimesia maris</name>
    <dbReference type="NCBI Taxonomy" id="122"/>
    <lineage>
        <taxon>Bacteria</taxon>
        <taxon>Pseudomonadati</taxon>
        <taxon>Planctomycetota</taxon>
        <taxon>Planctomycetia</taxon>
        <taxon>Planctomycetales</taxon>
        <taxon>Planctomycetaceae</taxon>
        <taxon>Gimesia</taxon>
    </lineage>
</organism>
<dbReference type="AlphaFoldDB" id="A0A3D3RB28"/>
<comment type="caution">
    <text evidence="6">The sequence shown here is derived from an EMBL/GenBank/DDBJ whole genome shotgun (WGS) entry which is preliminary data.</text>
</comment>
<evidence type="ECO:0000256" key="4">
    <source>
        <dbReference type="ARBA" id="ARBA00023284"/>
    </source>
</evidence>
<dbReference type="PROSITE" id="PS51257">
    <property type="entry name" value="PROKAR_LIPOPROTEIN"/>
    <property type="match status" value="1"/>
</dbReference>
<dbReference type="InterPro" id="IPR013766">
    <property type="entry name" value="Thioredoxin_domain"/>
</dbReference>
<dbReference type="SUPFAM" id="SSF52833">
    <property type="entry name" value="Thioredoxin-like"/>
    <property type="match status" value="1"/>
</dbReference>
<dbReference type="Proteomes" id="UP000263642">
    <property type="component" value="Unassembled WGS sequence"/>
</dbReference>
<evidence type="ECO:0000256" key="3">
    <source>
        <dbReference type="ARBA" id="ARBA00023157"/>
    </source>
</evidence>
<evidence type="ECO:0000256" key="1">
    <source>
        <dbReference type="ARBA" id="ARBA00004196"/>
    </source>
</evidence>
<protein>
    <recommendedName>
        <fullName evidence="5">Thioredoxin domain-containing protein</fullName>
    </recommendedName>
</protein>
<evidence type="ECO:0000313" key="7">
    <source>
        <dbReference type="Proteomes" id="UP000263642"/>
    </source>
</evidence>
<comment type="subcellular location">
    <subcellularLocation>
        <location evidence="1">Cell envelope</location>
    </subcellularLocation>
</comment>
<keyword evidence="3" id="KW-1015">Disulfide bond</keyword>
<dbReference type="PANTHER" id="PTHR42852">
    <property type="entry name" value="THIOL:DISULFIDE INTERCHANGE PROTEIN DSBE"/>
    <property type="match status" value="1"/>
</dbReference>
<keyword evidence="4" id="KW-0676">Redox-active center</keyword>
<evidence type="ECO:0000256" key="2">
    <source>
        <dbReference type="ARBA" id="ARBA00022748"/>
    </source>
</evidence>
<dbReference type="PROSITE" id="PS51352">
    <property type="entry name" value="THIOREDOXIN_2"/>
    <property type="match status" value="1"/>
</dbReference>
<feature type="domain" description="Thioredoxin" evidence="5">
    <location>
        <begin position="29"/>
        <end position="206"/>
    </location>
</feature>
<accession>A0A3D3RB28</accession>
<dbReference type="InterPro" id="IPR050553">
    <property type="entry name" value="Thioredoxin_ResA/DsbE_sf"/>
</dbReference>
<evidence type="ECO:0000313" key="6">
    <source>
        <dbReference type="EMBL" id="HCO26054.1"/>
    </source>
</evidence>
<dbReference type="PANTHER" id="PTHR42852:SF6">
    <property type="entry name" value="THIOL:DISULFIDE INTERCHANGE PROTEIN DSBE"/>
    <property type="match status" value="1"/>
</dbReference>
<evidence type="ECO:0000259" key="5">
    <source>
        <dbReference type="PROSITE" id="PS51352"/>
    </source>
</evidence>
<proteinExistence type="predicted"/>
<dbReference type="Gene3D" id="3.40.30.10">
    <property type="entry name" value="Glutaredoxin"/>
    <property type="match status" value="1"/>
</dbReference>
<name>A0A3D3RB28_9PLAN</name>
<dbReference type="EMBL" id="DQAY01000148">
    <property type="protein sequence ID" value="HCO26054.1"/>
    <property type="molecule type" value="Genomic_DNA"/>
</dbReference>
<dbReference type="InterPro" id="IPR036249">
    <property type="entry name" value="Thioredoxin-like_sf"/>
</dbReference>
<gene>
    <name evidence="6" type="ORF">DIT97_24625</name>
</gene>
<sequence length="212" mass="24287">MKFNLRQTFTIFFQEKQILLPVICATLLFLLSGCGADANESNESGSVSGIPVVKPTLKIADWRYVEQFIADNQGKVVVVDLWSTSCPPCLREFPDLVSLQNQYPNEVVCVSFNCDYFGGKNYPPEYYKKPVEKFLTKHKAFMTNIVSNVPAEELFPTLDLASMPATYVYDRQGKQAKRFDNERREYGEEGYTYKRDVIPFVESLLKTETLKQ</sequence>
<dbReference type="CDD" id="cd02966">
    <property type="entry name" value="TlpA_like_family"/>
    <property type="match status" value="1"/>
</dbReference>
<dbReference type="GO" id="GO:0017004">
    <property type="term" value="P:cytochrome complex assembly"/>
    <property type="evidence" value="ECO:0007669"/>
    <property type="project" value="UniProtKB-KW"/>
</dbReference>
<keyword evidence="2" id="KW-0201">Cytochrome c-type biogenesis</keyword>
<dbReference type="GO" id="GO:0030313">
    <property type="term" value="C:cell envelope"/>
    <property type="evidence" value="ECO:0007669"/>
    <property type="project" value="UniProtKB-SubCell"/>
</dbReference>
<reference evidence="6 7" key="1">
    <citation type="journal article" date="2018" name="Nat. Biotechnol.">
        <title>A standardized bacterial taxonomy based on genome phylogeny substantially revises the tree of life.</title>
        <authorList>
            <person name="Parks D.H."/>
            <person name="Chuvochina M."/>
            <person name="Waite D.W."/>
            <person name="Rinke C."/>
            <person name="Skarshewski A."/>
            <person name="Chaumeil P.A."/>
            <person name="Hugenholtz P."/>
        </authorList>
    </citation>
    <scope>NUCLEOTIDE SEQUENCE [LARGE SCALE GENOMIC DNA]</scope>
    <source>
        <strain evidence="6">UBA9375</strain>
    </source>
</reference>